<dbReference type="CDD" id="cd10449">
    <property type="entry name" value="GIY-YIG_SLX1_like"/>
    <property type="match status" value="1"/>
</dbReference>
<comment type="caution">
    <text evidence="3">The sequence shown here is derived from an EMBL/GenBank/DDBJ whole genome shotgun (WGS) entry which is preliminary data.</text>
</comment>
<organism evidence="3 4">
    <name type="scientific">Candidatus Yanofskybacteria bacterium GW2011_GWA2_44_9</name>
    <dbReference type="NCBI Taxonomy" id="1619025"/>
    <lineage>
        <taxon>Bacteria</taxon>
        <taxon>Candidatus Yanofskyibacteriota</taxon>
    </lineage>
</organism>
<name>A0A0G1MIS8_9BACT</name>
<dbReference type="PROSITE" id="PS50164">
    <property type="entry name" value="GIY_YIG"/>
    <property type="match status" value="1"/>
</dbReference>
<accession>A0A0G1MIS8</accession>
<dbReference type="EMBL" id="LCJR01000036">
    <property type="protein sequence ID" value="KKT80732.1"/>
    <property type="molecule type" value="Genomic_DNA"/>
</dbReference>
<dbReference type="AlphaFoldDB" id="A0A0G1MIS8"/>
<evidence type="ECO:0000313" key="4">
    <source>
        <dbReference type="Proteomes" id="UP000034032"/>
    </source>
</evidence>
<reference evidence="3 4" key="1">
    <citation type="journal article" date="2015" name="Nature">
        <title>rRNA introns, odd ribosomes, and small enigmatic genomes across a large radiation of phyla.</title>
        <authorList>
            <person name="Brown C.T."/>
            <person name="Hug L.A."/>
            <person name="Thomas B.C."/>
            <person name="Sharon I."/>
            <person name="Castelle C.J."/>
            <person name="Singh A."/>
            <person name="Wilkins M.J."/>
            <person name="Williams K.H."/>
            <person name="Banfield J.F."/>
        </authorList>
    </citation>
    <scope>NUCLEOTIDE SEQUENCE [LARGE SCALE GENOMIC DNA]</scope>
</reference>
<sequence length="86" mass="10539">MFFVYVLKSQKDNKFYVGYTHDLRKRFEEHNKGLVSSTRLRKPFVLVYYEAYANQEDAKEREEMLKRFSESMVHLRKRIRKSILSK</sequence>
<dbReference type="InterPro" id="IPR035901">
    <property type="entry name" value="GIY-YIG_endonuc_sf"/>
</dbReference>
<dbReference type="SUPFAM" id="SSF82771">
    <property type="entry name" value="GIY-YIG endonuclease"/>
    <property type="match status" value="1"/>
</dbReference>
<protein>
    <submittedName>
        <fullName evidence="3">GIY-YIG nuclease superfamily protein</fullName>
    </submittedName>
</protein>
<evidence type="ECO:0000259" key="2">
    <source>
        <dbReference type="PROSITE" id="PS50164"/>
    </source>
</evidence>
<dbReference type="InterPro" id="IPR050190">
    <property type="entry name" value="UPF0213_domain"/>
</dbReference>
<feature type="domain" description="GIY-YIG" evidence="2">
    <location>
        <begin position="1"/>
        <end position="81"/>
    </location>
</feature>
<gene>
    <name evidence="3" type="ORF">UW79_C0036G0005</name>
</gene>
<dbReference type="Pfam" id="PF01541">
    <property type="entry name" value="GIY-YIG"/>
    <property type="match status" value="1"/>
</dbReference>
<proteinExistence type="inferred from homology"/>
<evidence type="ECO:0000313" key="3">
    <source>
        <dbReference type="EMBL" id="KKT80732.1"/>
    </source>
</evidence>
<dbReference type="SMART" id="SM00465">
    <property type="entry name" value="GIYc"/>
    <property type="match status" value="1"/>
</dbReference>
<dbReference type="Gene3D" id="3.40.1440.10">
    <property type="entry name" value="GIY-YIG endonuclease"/>
    <property type="match status" value="1"/>
</dbReference>
<comment type="similarity">
    <text evidence="1">Belongs to the UPF0213 family.</text>
</comment>
<dbReference type="Proteomes" id="UP000034032">
    <property type="component" value="Unassembled WGS sequence"/>
</dbReference>
<dbReference type="PANTHER" id="PTHR34477:SF5">
    <property type="entry name" value="BSL5627 PROTEIN"/>
    <property type="match status" value="1"/>
</dbReference>
<dbReference type="InterPro" id="IPR000305">
    <property type="entry name" value="GIY-YIG_endonuc"/>
</dbReference>
<dbReference type="PANTHER" id="PTHR34477">
    <property type="entry name" value="UPF0213 PROTEIN YHBQ"/>
    <property type="match status" value="1"/>
</dbReference>
<evidence type="ECO:0000256" key="1">
    <source>
        <dbReference type="ARBA" id="ARBA00007435"/>
    </source>
</evidence>